<evidence type="ECO:0000259" key="1">
    <source>
        <dbReference type="PROSITE" id="PS51272"/>
    </source>
</evidence>
<gene>
    <name evidence="2" type="ORF">BFO01nite_09030</name>
</gene>
<evidence type="ECO:0000313" key="2">
    <source>
        <dbReference type="EMBL" id="GED56771.1"/>
    </source>
</evidence>
<dbReference type="PROSITE" id="PS51272">
    <property type="entry name" value="SLH"/>
    <property type="match status" value="2"/>
</dbReference>
<organism evidence="2 3">
    <name type="scientific">Brevibacillus formosus</name>
    <dbReference type="NCBI Taxonomy" id="54913"/>
    <lineage>
        <taxon>Bacteria</taxon>
        <taxon>Bacillati</taxon>
        <taxon>Bacillota</taxon>
        <taxon>Bacilli</taxon>
        <taxon>Bacillales</taxon>
        <taxon>Paenibacillaceae</taxon>
        <taxon>Brevibacillus</taxon>
    </lineage>
</organism>
<protein>
    <recommendedName>
        <fullName evidence="1">SLH domain-containing protein</fullName>
    </recommendedName>
</protein>
<sequence>MQDSGFKKKDRLTTNIPQEQFVYTRGGEHKVMKKVVNSVLASALALTVAPMAFAAEEAATTAPKMDADMEKTVKRLEALGLVTGYGNGDYGVERTITRAEFATLVVRARGLEQGAKLAQFSNTYTDVRSTDWFAGFVNVASGEEIVKGFPDKSFKPQNQVTYAEAVTMIVRALGYEPAVKGVWPNSMISKASELNIARSITTPNNAATRGDIFKMLDNSLRVDLMERKGYGTEATYEITKETLLTKYLKVTVRDMEWAQEAGNDSDDLPLVTNVPAIGLGKIKANEVTLNGKDAGIGNTTYKVADGINANDFAGQHVQVWIKDDREDVIVWMEGSTDEEVIMDRLGEFTLKGKLLEDPKDLSNSDLADLKLELDASEKSYRFNKNTQVTYNFTRFNDAVDGLKEIIKDNADGGFTFGAKVVLDNNNEIAYIHVIDDQSMNKEEEGVKYGSEVISKIDADKKKITNRDNDKFNELEDKEEGKDFLVFLNGKPSKFSELKEGMVYSVYYADGDEDKLLVFATDTVVEGKVDKVVSRNNNDYRLTIGDKTYRVYEGATFSDDGNKDVQDIDKDHWDLVDSLDDETVKLYLDASGRVRHIETKDAIDDRKQKAIITRAATFNTSKDTWDFTVLTQKGKKVTVSLEAKNIYDFDGKNYARDGKSEWDLENILVPSKDKDTLLVEVTLDADGKPSKVEFLKPVKVEQESGKAWDDLADEDDDMVGDYEVTDKTAVFNMTGELETNGKRAELKNAKTAKFKDVADENDLSVIYTVNDKDEVEAIFVVEGDGLSGDAIYGQVIDFGRAGGKDTIKVWVKEKDSNKIVEKEYKLDGDQDDLKDDDIRRNDFIAFTVDSNDEVIVDDVVEVVNKNAKGMLAEVTDEKGLSDANIDKLTVGLVDDVSKDTITYKDADGNKKKASIKSATVYFDLFDDLGEADGVNEGDYVVMIDSGDISGTKYDFVLIVSDEKTVRKEDLEDEAEAFLKQEPTKPDPGEDKWDAIPSSFTGKAVSSAGLYQVVVELNKGVSRSDVKDFALYIEGKKVDKSTYDMIEDGNGWKVQYYVQDDSKVTKGEVKVTNDKGETDTASVKFEEA</sequence>
<feature type="domain" description="SLH" evidence="1">
    <location>
        <begin position="120"/>
        <end position="183"/>
    </location>
</feature>
<evidence type="ECO:0000313" key="3">
    <source>
        <dbReference type="Proteomes" id="UP000319498"/>
    </source>
</evidence>
<accession>A0ABQ0T090</accession>
<dbReference type="Pfam" id="PF00395">
    <property type="entry name" value="SLH"/>
    <property type="match status" value="2"/>
</dbReference>
<proteinExistence type="predicted"/>
<dbReference type="Proteomes" id="UP000319498">
    <property type="component" value="Unassembled WGS sequence"/>
</dbReference>
<reference evidence="2 3" key="1">
    <citation type="submission" date="2019-06" db="EMBL/GenBank/DDBJ databases">
        <title>Whole genome shotgun sequence of Brevibacillus formosus NBRC 15716.</title>
        <authorList>
            <person name="Hosoyama A."/>
            <person name="Uohara A."/>
            <person name="Ohji S."/>
            <person name="Ichikawa N."/>
        </authorList>
    </citation>
    <scope>NUCLEOTIDE SEQUENCE [LARGE SCALE GENOMIC DNA]</scope>
    <source>
        <strain evidence="2 3">NBRC 15716</strain>
    </source>
</reference>
<dbReference type="EMBL" id="BJOL01000005">
    <property type="protein sequence ID" value="GED56771.1"/>
    <property type="molecule type" value="Genomic_DNA"/>
</dbReference>
<keyword evidence="3" id="KW-1185">Reference proteome</keyword>
<comment type="caution">
    <text evidence="2">The sequence shown here is derived from an EMBL/GenBank/DDBJ whole genome shotgun (WGS) entry which is preliminary data.</text>
</comment>
<feature type="domain" description="SLH" evidence="1">
    <location>
        <begin position="56"/>
        <end position="119"/>
    </location>
</feature>
<name>A0ABQ0T090_9BACL</name>
<dbReference type="InterPro" id="IPR001119">
    <property type="entry name" value="SLH_dom"/>
</dbReference>